<evidence type="ECO:0000256" key="3">
    <source>
        <dbReference type="ARBA" id="ARBA00022989"/>
    </source>
</evidence>
<dbReference type="AlphaFoldDB" id="A0A0C3DCS6"/>
<accession>A0A0C3DCS6</accession>
<organism evidence="7 8">
    <name type="scientific">Oidiodendron maius (strain Zn)</name>
    <dbReference type="NCBI Taxonomy" id="913774"/>
    <lineage>
        <taxon>Eukaryota</taxon>
        <taxon>Fungi</taxon>
        <taxon>Dikarya</taxon>
        <taxon>Ascomycota</taxon>
        <taxon>Pezizomycotina</taxon>
        <taxon>Leotiomycetes</taxon>
        <taxon>Leotiomycetes incertae sedis</taxon>
        <taxon>Myxotrichaceae</taxon>
        <taxon>Oidiodendron</taxon>
    </lineage>
</organism>
<feature type="transmembrane region" description="Helical" evidence="5">
    <location>
        <begin position="285"/>
        <end position="311"/>
    </location>
</feature>
<comment type="subcellular location">
    <subcellularLocation>
        <location evidence="1">Membrane</location>
        <topology evidence="1">Multi-pass membrane protein</topology>
    </subcellularLocation>
</comment>
<gene>
    <name evidence="7" type="ORF">OIDMADRAFT_23845</name>
</gene>
<evidence type="ECO:0000256" key="5">
    <source>
        <dbReference type="SAM" id="Phobius"/>
    </source>
</evidence>
<feature type="transmembrane region" description="Helical" evidence="5">
    <location>
        <begin position="471"/>
        <end position="490"/>
    </location>
</feature>
<evidence type="ECO:0000259" key="6">
    <source>
        <dbReference type="PROSITE" id="PS50850"/>
    </source>
</evidence>
<evidence type="ECO:0000313" key="8">
    <source>
        <dbReference type="Proteomes" id="UP000054321"/>
    </source>
</evidence>
<dbReference type="HOGENOM" id="CLU_008455_13_6_1"/>
<proteinExistence type="predicted"/>
<keyword evidence="2 5" id="KW-0812">Transmembrane</keyword>
<dbReference type="SUPFAM" id="SSF103473">
    <property type="entry name" value="MFS general substrate transporter"/>
    <property type="match status" value="1"/>
</dbReference>
<dbReference type="Gene3D" id="1.20.1250.20">
    <property type="entry name" value="MFS general substrate transporter like domains"/>
    <property type="match status" value="1"/>
</dbReference>
<dbReference type="GO" id="GO:0005886">
    <property type="term" value="C:plasma membrane"/>
    <property type="evidence" value="ECO:0007669"/>
    <property type="project" value="TreeGrafter"/>
</dbReference>
<protein>
    <recommendedName>
        <fullName evidence="6">Major facilitator superfamily (MFS) profile domain-containing protein</fullName>
    </recommendedName>
</protein>
<keyword evidence="8" id="KW-1185">Reference proteome</keyword>
<dbReference type="Proteomes" id="UP000054321">
    <property type="component" value="Unassembled WGS sequence"/>
</dbReference>
<feature type="transmembrane region" description="Helical" evidence="5">
    <location>
        <begin position="331"/>
        <end position="353"/>
    </location>
</feature>
<dbReference type="GO" id="GO:0022857">
    <property type="term" value="F:transmembrane transporter activity"/>
    <property type="evidence" value="ECO:0007669"/>
    <property type="project" value="InterPro"/>
</dbReference>
<dbReference type="InParanoid" id="A0A0C3DCS6"/>
<keyword evidence="4 5" id="KW-0472">Membrane</keyword>
<reference evidence="8" key="2">
    <citation type="submission" date="2015-01" db="EMBL/GenBank/DDBJ databases">
        <title>Evolutionary Origins and Diversification of the Mycorrhizal Mutualists.</title>
        <authorList>
            <consortium name="DOE Joint Genome Institute"/>
            <consortium name="Mycorrhizal Genomics Consortium"/>
            <person name="Kohler A."/>
            <person name="Kuo A."/>
            <person name="Nagy L.G."/>
            <person name="Floudas D."/>
            <person name="Copeland A."/>
            <person name="Barry K.W."/>
            <person name="Cichocki N."/>
            <person name="Veneault-Fourrey C."/>
            <person name="LaButti K."/>
            <person name="Lindquist E.A."/>
            <person name="Lipzen A."/>
            <person name="Lundell T."/>
            <person name="Morin E."/>
            <person name="Murat C."/>
            <person name="Riley R."/>
            <person name="Ohm R."/>
            <person name="Sun H."/>
            <person name="Tunlid A."/>
            <person name="Henrissat B."/>
            <person name="Grigoriev I.V."/>
            <person name="Hibbett D.S."/>
            <person name="Martin F."/>
        </authorList>
    </citation>
    <scope>NUCLEOTIDE SEQUENCE [LARGE SCALE GENOMIC DNA]</scope>
    <source>
        <strain evidence="8">Zn</strain>
    </source>
</reference>
<feature type="transmembrane region" description="Helical" evidence="5">
    <location>
        <begin position="61"/>
        <end position="79"/>
    </location>
</feature>
<dbReference type="OrthoDB" id="2585655at2759"/>
<evidence type="ECO:0000256" key="1">
    <source>
        <dbReference type="ARBA" id="ARBA00004141"/>
    </source>
</evidence>
<evidence type="ECO:0000313" key="7">
    <source>
        <dbReference type="EMBL" id="KIN09134.1"/>
    </source>
</evidence>
<evidence type="ECO:0000256" key="4">
    <source>
        <dbReference type="ARBA" id="ARBA00023136"/>
    </source>
</evidence>
<dbReference type="EMBL" id="KN832870">
    <property type="protein sequence ID" value="KIN09134.1"/>
    <property type="molecule type" value="Genomic_DNA"/>
</dbReference>
<feature type="transmembrane region" description="Helical" evidence="5">
    <location>
        <begin position="398"/>
        <end position="422"/>
    </location>
</feature>
<dbReference type="InterPro" id="IPR020846">
    <property type="entry name" value="MFS_dom"/>
</dbReference>
<feature type="transmembrane region" description="Helical" evidence="5">
    <location>
        <begin position="178"/>
        <end position="199"/>
    </location>
</feature>
<dbReference type="STRING" id="913774.A0A0C3DCS6"/>
<sequence>MGQSPQHAWTTGDPKFWPAWLRYAILANLCVFVFTGNMYSAGVSTGFIELAQDLHVSFPKLADLISWSVFALGISNLFWMPTALCIGKRPVILISMLIFLVGAIWSAKAQDYKSLMGSRILASFGAGSVEALGPSIIADMFFERYFATAMALFTLSLSGGSQVGPMIAGFLIQSCGWRWFFILCTIIIGANLVGSLLLLPETTFRRVIYGGETAAEVGKHVVEMIEHESNGMDVSQTAPNSQDCDLQRSHYTGNYFQDLFHFTDRAQEPRGLVAWPRQLTLPFRFIFIPSVLFATGSYGLMLAGIVVISILSSQLLAPPPYLFSSSDIGLYSLASYIGVVLAYPIAGPLTDLLSKVMRHRNNGIHEPEHRMPALIFPFLIAPPGLILFAYTMSHGKSYYASAVGYSMQATGLVFVPSVVLSYVVDAYPESGGEALVLINAGKNLIAFGVTLSCNDWLAREGLIKMLWELAAAQWSILVFSVPLYFAGPWLRRHQKMYREARRTGVNARICSAQHPLSLDDLLQLFFTSSPVRYREQVSGAMQAASVGDSE</sequence>
<feature type="transmembrane region" description="Helical" evidence="5">
    <location>
        <begin position="20"/>
        <end position="41"/>
    </location>
</feature>
<dbReference type="PANTHER" id="PTHR23502:SF160">
    <property type="entry name" value="MAJOR FACILITATOR SUPERFAMILY (MFS) PROFILE DOMAIN-CONTAINING PROTEIN-RELATED"/>
    <property type="match status" value="1"/>
</dbReference>
<reference evidence="7 8" key="1">
    <citation type="submission" date="2014-04" db="EMBL/GenBank/DDBJ databases">
        <authorList>
            <consortium name="DOE Joint Genome Institute"/>
            <person name="Kuo A."/>
            <person name="Martino E."/>
            <person name="Perotto S."/>
            <person name="Kohler A."/>
            <person name="Nagy L.G."/>
            <person name="Floudas D."/>
            <person name="Copeland A."/>
            <person name="Barry K.W."/>
            <person name="Cichocki N."/>
            <person name="Veneault-Fourrey C."/>
            <person name="LaButti K."/>
            <person name="Lindquist E.A."/>
            <person name="Lipzen A."/>
            <person name="Lundell T."/>
            <person name="Morin E."/>
            <person name="Murat C."/>
            <person name="Sun H."/>
            <person name="Tunlid A."/>
            <person name="Henrissat B."/>
            <person name="Grigoriev I.V."/>
            <person name="Hibbett D.S."/>
            <person name="Martin F."/>
            <person name="Nordberg H.P."/>
            <person name="Cantor M.N."/>
            <person name="Hua S.X."/>
        </authorList>
    </citation>
    <scope>NUCLEOTIDE SEQUENCE [LARGE SCALE GENOMIC DNA]</scope>
    <source>
        <strain evidence="7 8">Zn</strain>
    </source>
</reference>
<dbReference type="InterPro" id="IPR011701">
    <property type="entry name" value="MFS"/>
</dbReference>
<dbReference type="Pfam" id="PF07690">
    <property type="entry name" value="MFS_1"/>
    <property type="match status" value="1"/>
</dbReference>
<feature type="transmembrane region" description="Helical" evidence="5">
    <location>
        <begin position="149"/>
        <end position="172"/>
    </location>
</feature>
<evidence type="ECO:0000256" key="2">
    <source>
        <dbReference type="ARBA" id="ARBA00022692"/>
    </source>
</evidence>
<feature type="transmembrane region" description="Helical" evidence="5">
    <location>
        <begin position="91"/>
        <end position="108"/>
    </location>
</feature>
<dbReference type="InterPro" id="IPR036259">
    <property type="entry name" value="MFS_trans_sf"/>
</dbReference>
<feature type="transmembrane region" description="Helical" evidence="5">
    <location>
        <begin position="434"/>
        <end position="451"/>
    </location>
</feature>
<name>A0A0C3DCS6_OIDMZ</name>
<feature type="transmembrane region" description="Helical" evidence="5">
    <location>
        <begin position="374"/>
        <end position="392"/>
    </location>
</feature>
<feature type="transmembrane region" description="Helical" evidence="5">
    <location>
        <begin position="120"/>
        <end position="142"/>
    </location>
</feature>
<dbReference type="PANTHER" id="PTHR23502">
    <property type="entry name" value="MAJOR FACILITATOR SUPERFAMILY"/>
    <property type="match status" value="1"/>
</dbReference>
<feature type="domain" description="Major facilitator superfamily (MFS) profile" evidence="6">
    <location>
        <begin position="23"/>
        <end position="550"/>
    </location>
</feature>
<dbReference type="PROSITE" id="PS50850">
    <property type="entry name" value="MFS"/>
    <property type="match status" value="1"/>
</dbReference>
<keyword evidence="3 5" id="KW-1133">Transmembrane helix</keyword>